<dbReference type="VEuPathDB" id="FungiDB:JI435_412510"/>
<name>A0A7U2I0H8_PHANO</name>
<proteinExistence type="predicted"/>
<sequence length="79" mass="8522">MPGRDCLAVANLEGNGRIECCSSDARVLVNFCWPPSYDTPLYEGFLVISHPHASVGGVVLQSVFELIDASVQSTWLPNA</sequence>
<dbReference type="Proteomes" id="UP000663193">
    <property type="component" value="Chromosome 9"/>
</dbReference>
<reference evidence="2" key="1">
    <citation type="journal article" date="2021" name="BMC Genomics">
        <title>Chromosome-level genome assembly and manually-curated proteome of model necrotroph Parastagonospora nodorum Sn15 reveals a genome-wide trove of candidate effector homologs, and redundancy of virulence-related functions within an accessory chromosome.</title>
        <authorList>
            <person name="Bertazzoni S."/>
            <person name="Jones D.A.B."/>
            <person name="Phan H.T."/>
            <person name="Tan K.-C."/>
            <person name="Hane J.K."/>
        </authorList>
    </citation>
    <scope>NUCLEOTIDE SEQUENCE [LARGE SCALE GENOMIC DNA]</scope>
    <source>
        <strain evidence="2">SN15 / ATCC MYA-4574 / FGSC 10173)</strain>
    </source>
</reference>
<gene>
    <name evidence="1" type="ORF">JI435_412510</name>
</gene>
<evidence type="ECO:0000313" key="1">
    <source>
        <dbReference type="EMBL" id="QRC98760.1"/>
    </source>
</evidence>
<keyword evidence="2" id="KW-1185">Reference proteome</keyword>
<protein>
    <submittedName>
        <fullName evidence="1">Uncharacterized protein</fullName>
    </submittedName>
</protein>
<evidence type="ECO:0000313" key="2">
    <source>
        <dbReference type="Proteomes" id="UP000663193"/>
    </source>
</evidence>
<dbReference type="AlphaFoldDB" id="A0A7U2I0H8"/>
<dbReference type="EMBL" id="CP069031">
    <property type="protein sequence ID" value="QRC98760.1"/>
    <property type="molecule type" value="Genomic_DNA"/>
</dbReference>
<organism evidence="1 2">
    <name type="scientific">Phaeosphaeria nodorum (strain SN15 / ATCC MYA-4574 / FGSC 10173)</name>
    <name type="common">Glume blotch fungus</name>
    <name type="synonym">Parastagonospora nodorum</name>
    <dbReference type="NCBI Taxonomy" id="321614"/>
    <lineage>
        <taxon>Eukaryota</taxon>
        <taxon>Fungi</taxon>
        <taxon>Dikarya</taxon>
        <taxon>Ascomycota</taxon>
        <taxon>Pezizomycotina</taxon>
        <taxon>Dothideomycetes</taxon>
        <taxon>Pleosporomycetidae</taxon>
        <taxon>Pleosporales</taxon>
        <taxon>Pleosporineae</taxon>
        <taxon>Phaeosphaeriaceae</taxon>
        <taxon>Parastagonospora</taxon>
    </lineage>
</organism>
<accession>A0A7U2I0H8</accession>